<evidence type="ECO:0000256" key="3">
    <source>
        <dbReference type="ARBA" id="ARBA00023015"/>
    </source>
</evidence>
<dbReference type="InterPro" id="IPR011006">
    <property type="entry name" value="CheY-like_superfamily"/>
</dbReference>
<dbReference type="Pfam" id="PF03861">
    <property type="entry name" value="ANTAR"/>
    <property type="match status" value="1"/>
</dbReference>
<dbReference type="SUPFAM" id="SSF55781">
    <property type="entry name" value="GAF domain-like"/>
    <property type="match status" value="1"/>
</dbReference>
<dbReference type="GO" id="GO:0003723">
    <property type="term" value="F:RNA binding"/>
    <property type="evidence" value="ECO:0007669"/>
    <property type="project" value="InterPro"/>
</dbReference>
<dbReference type="Proteomes" id="UP000515947">
    <property type="component" value="Chromosome"/>
</dbReference>
<dbReference type="PIRSF" id="PIRSF036625">
    <property type="entry name" value="GAF_ANTAR"/>
    <property type="match status" value="1"/>
</dbReference>
<dbReference type="Gene3D" id="3.30.450.40">
    <property type="match status" value="1"/>
</dbReference>
<reference evidence="6 7" key="1">
    <citation type="submission" date="2020-08" db="EMBL/GenBank/DDBJ databases">
        <title>Genome sequence of Nocardioides mesophilus KACC 16243T.</title>
        <authorList>
            <person name="Hyun D.-W."/>
            <person name="Bae J.-W."/>
        </authorList>
    </citation>
    <scope>NUCLEOTIDE SEQUENCE [LARGE SCALE GENOMIC DNA]</scope>
    <source>
        <strain evidence="6 7">KACC 16243</strain>
    </source>
</reference>
<evidence type="ECO:0000259" key="5">
    <source>
        <dbReference type="PROSITE" id="PS50921"/>
    </source>
</evidence>
<dbReference type="Pfam" id="PF13185">
    <property type="entry name" value="GAF_2"/>
    <property type="match status" value="1"/>
</dbReference>
<dbReference type="EMBL" id="CP060713">
    <property type="protein sequence ID" value="QNN54350.1"/>
    <property type="molecule type" value="Genomic_DNA"/>
</dbReference>
<evidence type="ECO:0000256" key="4">
    <source>
        <dbReference type="ARBA" id="ARBA00023163"/>
    </source>
</evidence>
<keyword evidence="4" id="KW-0804">Transcription</keyword>
<evidence type="ECO:0000256" key="2">
    <source>
        <dbReference type="ARBA" id="ARBA00022777"/>
    </source>
</evidence>
<proteinExistence type="predicted"/>
<dbReference type="GO" id="GO:0016301">
    <property type="term" value="F:kinase activity"/>
    <property type="evidence" value="ECO:0007669"/>
    <property type="project" value="UniProtKB-KW"/>
</dbReference>
<dbReference type="KEGG" id="nmes:H9L09_08480"/>
<name>A0A7G9RFH5_9ACTN</name>
<dbReference type="SMART" id="SM01012">
    <property type="entry name" value="ANTAR"/>
    <property type="match status" value="1"/>
</dbReference>
<keyword evidence="2" id="KW-0418">Kinase</keyword>
<keyword evidence="1" id="KW-0808">Transferase</keyword>
<gene>
    <name evidence="6" type="ORF">H9L09_08480</name>
</gene>
<accession>A0A7G9RFH5</accession>
<dbReference type="PROSITE" id="PS50921">
    <property type="entry name" value="ANTAR"/>
    <property type="match status" value="1"/>
</dbReference>
<keyword evidence="3" id="KW-0805">Transcription regulation</keyword>
<dbReference type="Gene3D" id="1.10.10.10">
    <property type="entry name" value="Winged helix-like DNA-binding domain superfamily/Winged helix DNA-binding domain"/>
    <property type="match status" value="1"/>
</dbReference>
<protein>
    <submittedName>
        <fullName evidence="6">GAF and ANTAR domain-containing protein</fullName>
    </submittedName>
</protein>
<dbReference type="SMART" id="SM00065">
    <property type="entry name" value="GAF"/>
    <property type="match status" value="1"/>
</dbReference>
<dbReference type="SUPFAM" id="SSF52172">
    <property type="entry name" value="CheY-like"/>
    <property type="match status" value="1"/>
</dbReference>
<organism evidence="6 7">
    <name type="scientific">Nocardioides mesophilus</name>
    <dbReference type="NCBI Taxonomy" id="433659"/>
    <lineage>
        <taxon>Bacteria</taxon>
        <taxon>Bacillati</taxon>
        <taxon>Actinomycetota</taxon>
        <taxon>Actinomycetes</taxon>
        <taxon>Propionibacteriales</taxon>
        <taxon>Nocardioidaceae</taxon>
        <taxon>Nocardioides</taxon>
    </lineage>
</organism>
<sequence>MAERLDIAVSLARAAREINSANDLDGTFDTIVHVAKRSLPGVDHVGISISHKSGKIETVAGTARIVWELDALQYELREGPCVHAVVSRSEPVVVVNNIRHDQRWPRYVPQALKLGLRAQLGIRLYVEEETLGAINLYSTGSDTIDPEVEHAAELFAAHAAVAVGRMQRVQNLTVGMESRKVIGQAIGIVMERFALDEDRAFGHLTRVSQHTNVKLRTIAQEIVDQGNESADQGG</sequence>
<feature type="domain" description="ANTAR" evidence="5">
    <location>
        <begin position="162"/>
        <end position="223"/>
    </location>
</feature>
<dbReference type="InterPro" id="IPR029016">
    <property type="entry name" value="GAF-like_dom_sf"/>
</dbReference>
<evidence type="ECO:0000313" key="7">
    <source>
        <dbReference type="Proteomes" id="UP000515947"/>
    </source>
</evidence>
<dbReference type="InterPro" id="IPR003018">
    <property type="entry name" value="GAF"/>
</dbReference>
<evidence type="ECO:0000313" key="6">
    <source>
        <dbReference type="EMBL" id="QNN54350.1"/>
    </source>
</evidence>
<keyword evidence="7" id="KW-1185">Reference proteome</keyword>
<dbReference type="AlphaFoldDB" id="A0A7G9RFH5"/>
<dbReference type="RefSeq" id="WP_187580190.1">
    <property type="nucleotide sequence ID" value="NZ_CP060713.1"/>
</dbReference>
<dbReference type="InterPro" id="IPR036388">
    <property type="entry name" value="WH-like_DNA-bd_sf"/>
</dbReference>
<dbReference type="InterPro" id="IPR012074">
    <property type="entry name" value="GAF_ANTAR"/>
</dbReference>
<dbReference type="InterPro" id="IPR005561">
    <property type="entry name" value="ANTAR"/>
</dbReference>
<evidence type="ECO:0000256" key="1">
    <source>
        <dbReference type="ARBA" id="ARBA00022679"/>
    </source>
</evidence>